<dbReference type="STRING" id="926571.NVIE_2110"/>
<keyword evidence="3" id="KW-1185">Reference proteome</keyword>
<dbReference type="AlphaFoldDB" id="A0A060HIB9"/>
<evidence type="ECO:0000313" key="2">
    <source>
        <dbReference type="EMBL" id="AIC16319.1"/>
    </source>
</evidence>
<organism evidence="2 3">
    <name type="scientific">Nitrososphaera viennensis EN76</name>
    <dbReference type="NCBI Taxonomy" id="926571"/>
    <lineage>
        <taxon>Archaea</taxon>
        <taxon>Nitrososphaerota</taxon>
        <taxon>Nitrososphaeria</taxon>
        <taxon>Nitrososphaerales</taxon>
        <taxon>Nitrososphaeraceae</taxon>
        <taxon>Nitrososphaera</taxon>
    </lineage>
</organism>
<dbReference type="Proteomes" id="UP000027093">
    <property type="component" value="Chromosome"/>
</dbReference>
<gene>
    <name evidence="2" type="ORF">NVIE_2110</name>
</gene>
<evidence type="ECO:0000256" key="1">
    <source>
        <dbReference type="SAM" id="MobiDB-lite"/>
    </source>
</evidence>
<dbReference type="HOGENOM" id="CLU_3148103_0_0_2"/>
<dbReference type="RefSeq" id="WP_158435189.1">
    <property type="nucleotide sequence ID" value="NZ_CP007536.1"/>
</dbReference>
<reference evidence="2 3" key="1">
    <citation type="journal article" date="2014" name="Int. J. Syst. Evol. Microbiol.">
        <title>Nitrososphaera viennensis gen. nov., sp. nov., an aerobic and mesophilic, ammonia-oxidizing archaeon from soil and a member of the archaeal phylum Thaumarchaeota.</title>
        <authorList>
            <person name="Stieglmeier M."/>
            <person name="Klingl A."/>
            <person name="Alves R.J."/>
            <person name="Rittmann S.K."/>
            <person name="Melcher M."/>
            <person name="Leisch N."/>
            <person name="Schleper C."/>
        </authorList>
    </citation>
    <scope>NUCLEOTIDE SEQUENCE [LARGE SCALE GENOMIC DNA]</scope>
    <source>
        <strain evidence="2">EN76</strain>
    </source>
</reference>
<sequence>MSTAESSLDFDAYWRAWLASRLAEMREKAAARARQQQEEEQEQQEEEE</sequence>
<dbReference type="KEGG" id="nvn:NVIE_2110"/>
<feature type="compositionally biased region" description="Acidic residues" evidence="1">
    <location>
        <begin position="38"/>
        <end position="48"/>
    </location>
</feature>
<evidence type="ECO:0000313" key="3">
    <source>
        <dbReference type="Proteomes" id="UP000027093"/>
    </source>
</evidence>
<protein>
    <submittedName>
        <fullName evidence="2">Uncharacterized protein</fullName>
    </submittedName>
</protein>
<feature type="region of interest" description="Disordered" evidence="1">
    <location>
        <begin position="27"/>
        <end position="48"/>
    </location>
</feature>
<accession>A0A060HIB9</accession>
<dbReference type="EMBL" id="CP007536">
    <property type="protein sequence ID" value="AIC16319.1"/>
    <property type="molecule type" value="Genomic_DNA"/>
</dbReference>
<proteinExistence type="predicted"/>
<name>A0A060HIB9_9ARCH</name>
<dbReference type="GeneID" id="74947299"/>